<feature type="transmembrane region" description="Helical" evidence="7">
    <location>
        <begin position="185"/>
        <end position="202"/>
    </location>
</feature>
<protein>
    <submittedName>
        <fullName evidence="9">Acyltransferase family protein</fullName>
    </submittedName>
</protein>
<evidence type="ECO:0000259" key="8">
    <source>
        <dbReference type="Pfam" id="PF01757"/>
    </source>
</evidence>
<evidence type="ECO:0000256" key="1">
    <source>
        <dbReference type="ARBA" id="ARBA00004651"/>
    </source>
</evidence>
<dbReference type="PANTHER" id="PTHR40074">
    <property type="entry name" value="O-ACETYLTRANSFERASE WECH"/>
    <property type="match status" value="1"/>
</dbReference>
<keyword evidence="10" id="KW-1185">Reference proteome</keyword>
<evidence type="ECO:0000256" key="4">
    <source>
        <dbReference type="ARBA" id="ARBA00022692"/>
    </source>
</evidence>
<sequence length="316" mass="35049">MEWMDTLRGSAILLMLFWHATSLPNLRGMPVPAALLSINDFFLPFRMPTLMFLSGMLLPRALTKPVLVYLRGKLSLIAWPWFVWMVAYRITDGSTWALVHPSTYVARGYMWFLFFLCVYYAVAPIVRRLPPWVMPLVLLAGSFAFTPASSVNHRLLYFGIFFFAGAWATHLGPGFMRRVTRPRSVVVLAVPALALGLASALTDLAYESLYVPASFAGILVAVAAASRLPSRLTSPVRYVGRNSIVYYTAHFPAMVGVLWPFVHAGTHVAVVVPSLMLAGLAIGTLFSHWRSVIPIRWLFEMPGLPPVRQAAGKVPA</sequence>
<keyword evidence="3" id="KW-1003">Cell membrane</keyword>
<dbReference type="GO" id="GO:0016746">
    <property type="term" value="F:acyltransferase activity"/>
    <property type="evidence" value="ECO:0007669"/>
    <property type="project" value="UniProtKB-KW"/>
</dbReference>
<gene>
    <name evidence="9" type="ORF">Q6348_06340</name>
</gene>
<keyword evidence="4 7" id="KW-0812">Transmembrane</keyword>
<proteinExistence type="inferred from homology"/>
<evidence type="ECO:0000256" key="3">
    <source>
        <dbReference type="ARBA" id="ARBA00022475"/>
    </source>
</evidence>
<feature type="transmembrane region" description="Helical" evidence="7">
    <location>
        <begin position="268"/>
        <end position="286"/>
    </location>
</feature>
<feature type="transmembrane region" description="Helical" evidence="7">
    <location>
        <begin position="129"/>
        <end position="149"/>
    </location>
</feature>
<dbReference type="Proteomes" id="UP001232536">
    <property type="component" value="Unassembled WGS sequence"/>
</dbReference>
<dbReference type="PANTHER" id="PTHR40074:SF2">
    <property type="entry name" value="O-ACETYLTRANSFERASE WECH"/>
    <property type="match status" value="1"/>
</dbReference>
<dbReference type="RefSeq" id="WP_304600456.1">
    <property type="nucleotide sequence ID" value="NZ_JAUQYP010000001.1"/>
</dbReference>
<feature type="transmembrane region" description="Helical" evidence="7">
    <location>
        <begin position="208"/>
        <end position="224"/>
    </location>
</feature>
<feature type="transmembrane region" description="Helical" evidence="7">
    <location>
        <begin position="103"/>
        <end position="122"/>
    </location>
</feature>
<evidence type="ECO:0000256" key="6">
    <source>
        <dbReference type="ARBA" id="ARBA00023136"/>
    </source>
</evidence>
<keyword evidence="9" id="KW-0808">Transferase</keyword>
<comment type="caution">
    <text evidence="9">The sequence shown here is derived from an EMBL/GenBank/DDBJ whole genome shotgun (WGS) entry which is preliminary data.</text>
</comment>
<feature type="transmembrane region" description="Helical" evidence="7">
    <location>
        <begin position="155"/>
        <end position="173"/>
    </location>
</feature>
<dbReference type="EMBL" id="JAUQYP010000001">
    <property type="protein sequence ID" value="MDO8106814.1"/>
    <property type="molecule type" value="Genomic_DNA"/>
</dbReference>
<evidence type="ECO:0000313" key="9">
    <source>
        <dbReference type="EMBL" id="MDO8106814.1"/>
    </source>
</evidence>
<dbReference type="Pfam" id="PF01757">
    <property type="entry name" value="Acyl_transf_3"/>
    <property type="match status" value="1"/>
</dbReference>
<comment type="similarity">
    <text evidence="2">Belongs to the acyltransferase 3 family.</text>
</comment>
<dbReference type="InterPro" id="IPR002656">
    <property type="entry name" value="Acyl_transf_3_dom"/>
</dbReference>
<feature type="transmembrane region" description="Helical" evidence="7">
    <location>
        <begin position="244"/>
        <end position="262"/>
    </location>
</feature>
<feature type="domain" description="Acyltransferase 3" evidence="8">
    <location>
        <begin position="2"/>
        <end position="286"/>
    </location>
</feature>
<accession>A0ABT9D7J0</accession>
<keyword evidence="6 7" id="KW-0472">Membrane</keyword>
<evidence type="ECO:0000256" key="5">
    <source>
        <dbReference type="ARBA" id="ARBA00022989"/>
    </source>
</evidence>
<keyword evidence="9" id="KW-0012">Acyltransferase</keyword>
<feature type="transmembrane region" description="Helical" evidence="7">
    <location>
        <begin position="74"/>
        <end position="91"/>
    </location>
</feature>
<organism evidence="9 10">
    <name type="scientific">Actinotalea lenta</name>
    <dbReference type="NCBI Taxonomy" id="3064654"/>
    <lineage>
        <taxon>Bacteria</taxon>
        <taxon>Bacillati</taxon>
        <taxon>Actinomycetota</taxon>
        <taxon>Actinomycetes</taxon>
        <taxon>Micrococcales</taxon>
        <taxon>Cellulomonadaceae</taxon>
        <taxon>Actinotalea</taxon>
    </lineage>
</organism>
<reference evidence="9 10" key="1">
    <citation type="submission" date="2023-07" db="EMBL/GenBank/DDBJ databases">
        <title>Description of novel actinomycetes strains, isolated from tidal flat sediment.</title>
        <authorList>
            <person name="Lu C."/>
        </authorList>
    </citation>
    <scope>NUCLEOTIDE SEQUENCE [LARGE SCALE GENOMIC DNA]</scope>
    <source>
        <strain evidence="9 10">SYSU T00b441</strain>
    </source>
</reference>
<name>A0ABT9D7J0_9CELL</name>
<keyword evidence="5 7" id="KW-1133">Transmembrane helix</keyword>
<comment type="subcellular location">
    <subcellularLocation>
        <location evidence="1">Cell membrane</location>
        <topology evidence="1">Multi-pass membrane protein</topology>
    </subcellularLocation>
</comment>
<evidence type="ECO:0000256" key="2">
    <source>
        <dbReference type="ARBA" id="ARBA00007400"/>
    </source>
</evidence>
<evidence type="ECO:0000256" key="7">
    <source>
        <dbReference type="SAM" id="Phobius"/>
    </source>
</evidence>
<evidence type="ECO:0000313" key="10">
    <source>
        <dbReference type="Proteomes" id="UP001232536"/>
    </source>
</evidence>